<gene>
    <name evidence="2" type="ORF">D4A92_21930</name>
</gene>
<reference evidence="2 3" key="1">
    <citation type="submission" date="2018-09" db="EMBL/GenBank/DDBJ databases">
        <title>Rhizobium sp. MAE2-X.</title>
        <authorList>
            <person name="Lee Y."/>
            <person name="Jeon C.O."/>
        </authorList>
    </citation>
    <scope>NUCLEOTIDE SEQUENCE [LARGE SCALE GENOMIC DNA]</scope>
    <source>
        <strain evidence="2 3">MAE2-X</strain>
        <plasmid evidence="2 3">p1</plasmid>
    </source>
</reference>
<keyword evidence="3" id="KW-1185">Reference proteome</keyword>
<evidence type="ECO:0000313" key="2">
    <source>
        <dbReference type="EMBL" id="QRF54201.1"/>
    </source>
</evidence>
<organism evidence="2 3">
    <name type="scientific">Rhizobium rosettiformans</name>
    <dbReference type="NCBI Taxonomy" id="1368430"/>
    <lineage>
        <taxon>Bacteria</taxon>
        <taxon>Pseudomonadati</taxon>
        <taxon>Pseudomonadota</taxon>
        <taxon>Alphaproteobacteria</taxon>
        <taxon>Hyphomicrobiales</taxon>
        <taxon>Rhizobiaceae</taxon>
        <taxon>Rhizobium/Agrobacterium group</taxon>
        <taxon>Rhizobium</taxon>
    </lineage>
</organism>
<accession>A0ABX7F483</accession>
<protein>
    <recommendedName>
        <fullName evidence="4">Apea-like HEPN domain-containing protein</fullName>
    </recommendedName>
</protein>
<geneLocation type="plasmid" evidence="2 3">
    <name>p1</name>
</geneLocation>
<evidence type="ECO:0000256" key="1">
    <source>
        <dbReference type="SAM" id="MobiDB-lite"/>
    </source>
</evidence>
<feature type="region of interest" description="Disordered" evidence="1">
    <location>
        <begin position="1"/>
        <end position="25"/>
    </location>
</feature>
<evidence type="ECO:0008006" key="4">
    <source>
        <dbReference type="Google" id="ProtNLM"/>
    </source>
</evidence>
<keyword evidence="2" id="KW-0614">Plasmid</keyword>
<name>A0ABX7F483_9HYPH</name>
<evidence type="ECO:0000313" key="3">
    <source>
        <dbReference type="Proteomes" id="UP000596351"/>
    </source>
</evidence>
<dbReference type="RefSeq" id="WP_203020606.1">
    <property type="nucleotide sequence ID" value="NZ_CP032406.1"/>
</dbReference>
<dbReference type="Proteomes" id="UP000596351">
    <property type="component" value="Plasmid p1"/>
</dbReference>
<dbReference type="EMBL" id="CP032406">
    <property type="protein sequence ID" value="QRF54201.1"/>
    <property type="molecule type" value="Genomic_DNA"/>
</dbReference>
<sequence>MSAPDLARARGFDPGGVLGDGLPHVRERPLKTDRERWDGDYKSSEAAAALIAANPKKQMIGADGALAFKSVGFPAGTSELGQVIGYCQTVRNNLFHGGKSSSDGFDSPERTKMLLSIVLVVLEELASAFDLGADYTGYY</sequence>
<proteinExistence type="predicted"/>